<reference evidence="2 3" key="2">
    <citation type="submission" date="2012-02" db="EMBL/GenBank/DDBJ databases">
        <title>Improved High-Quality Draft sequence of Eubacterium cellulosolvens 6.</title>
        <authorList>
            <consortium name="US DOE Joint Genome Institute"/>
            <person name="Lucas S."/>
            <person name="Han J."/>
            <person name="Lapidus A."/>
            <person name="Cheng J.-F."/>
            <person name="Goodwin L."/>
            <person name="Pitluck S."/>
            <person name="Peters L."/>
            <person name="Mikhailova N."/>
            <person name="Gu W."/>
            <person name="Detter J.C."/>
            <person name="Han C."/>
            <person name="Tapia R."/>
            <person name="Land M."/>
            <person name="Hauser L."/>
            <person name="Kyrpides N."/>
            <person name="Ivanova N."/>
            <person name="Pagani I."/>
            <person name="Johnson E."/>
            <person name="Mukhopadhyay B."/>
            <person name="Anderson I."/>
            <person name="Woyke T."/>
        </authorList>
    </citation>
    <scope>NUCLEOTIDE SEQUENCE [LARGE SCALE GENOMIC DNA]</scope>
    <source>
        <strain evidence="2 3">6</strain>
    </source>
</reference>
<evidence type="ECO:0000313" key="2">
    <source>
        <dbReference type="EMBL" id="EIM57053.1"/>
    </source>
</evidence>
<evidence type="ECO:0000256" key="1">
    <source>
        <dbReference type="SAM" id="Phobius"/>
    </source>
</evidence>
<accession>I5ATD0</accession>
<dbReference type="OrthoDB" id="9832043at2"/>
<dbReference type="AlphaFoldDB" id="I5ATD0"/>
<dbReference type="HOGENOM" id="CLU_1560632_0_0_9"/>
<keyword evidence="1" id="KW-0812">Transmembrane</keyword>
<proteinExistence type="predicted"/>
<dbReference type="STRING" id="633697.EubceDRAFT1_1236"/>
<sequence>MNKNERDRLWLIAGGIVFGFGILTVGAGFYSASLDTRLYLMLEICGAFLVLAGMTPFVRKFQESRDENWDDHQEEGIRERVRNRLDNFRQHPKSVEAEIIGITRNFRTAEGEREQFHVLCRYTDPVNKKAETFTSRALDRYPGSEIIGKKVRVIFHSANPEDYTVDLNTIE</sequence>
<keyword evidence="1" id="KW-1133">Transmembrane helix</keyword>
<name>I5ATD0_EUBC6</name>
<keyword evidence="3" id="KW-1185">Reference proteome</keyword>
<reference evidence="2 3" key="1">
    <citation type="submission" date="2010-08" db="EMBL/GenBank/DDBJ databases">
        <authorList>
            <consortium name="US DOE Joint Genome Institute (JGI-PGF)"/>
            <person name="Lucas S."/>
            <person name="Copeland A."/>
            <person name="Lapidus A."/>
            <person name="Cheng J.-F."/>
            <person name="Bruce D."/>
            <person name="Goodwin L."/>
            <person name="Pitluck S."/>
            <person name="Land M.L."/>
            <person name="Hauser L."/>
            <person name="Chang Y.-J."/>
            <person name="Anderson I.J."/>
            <person name="Johnson E."/>
            <person name="Mulhopadhyay B."/>
            <person name="Kyrpides N."/>
            <person name="Woyke T.J."/>
        </authorList>
    </citation>
    <scope>NUCLEOTIDE SEQUENCE [LARGE SCALE GENOMIC DNA]</scope>
    <source>
        <strain evidence="2 3">6</strain>
    </source>
</reference>
<dbReference type="EMBL" id="CM001487">
    <property type="protein sequence ID" value="EIM57053.1"/>
    <property type="molecule type" value="Genomic_DNA"/>
</dbReference>
<feature type="transmembrane region" description="Helical" evidence="1">
    <location>
        <begin position="9"/>
        <end position="32"/>
    </location>
</feature>
<feature type="transmembrane region" description="Helical" evidence="1">
    <location>
        <begin position="38"/>
        <end position="58"/>
    </location>
</feature>
<evidence type="ECO:0000313" key="3">
    <source>
        <dbReference type="Proteomes" id="UP000005753"/>
    </source>
</evidence>
<keyword evidence="1" id="KW-0472">Membrane</keyword>
<protein>
    <submittedName>
        <fullName evidence="2">Uncharacterized protein</fullName>
    </submittedName>
</protein>
<gene>
    <name evidence="2" type="ORF">EubceDRAFT1_1236</name>
</gene>
<organism evidence="2 3">
    <name type="scientific">Eubacterium cellulosolvens (strain ATCC 43171 / JCM 9499 / 6)</name>
    <name type="common">Cillobacterium cellulosolvens</name>
    <dbReference type="NCBI Taxonomy" id="633697"/>
    <lineage>
        <taxon>Bacteria</taxon>
        <taxon>Bacillati</taxon>
        <taxon>Bacillota</taxon>
        <taxon>Clostridia</taxon>
        <taxon>Eubacteriales</taxon>
        <taxon>Eubacteriaceae</taxon>
        <taxon>Eubacterium</taxon>
    </lineage>
</organism>
<dbReference type="Proteomes" id="UP000005753">
    <property type="component" value="Chromosome"/>
</dbReference>